<gene>
    <name evidence="2" type="primary">WBGene00277277</name>
</gene>
<dbReference type="EnsemblMetazoa" id="PPA38908.1">
    <property type="protein sequence ID" value="PPA38908.1"/>
    <property type="gene ID" value="WBGene00277277"/>
</dbReference>
<accession>A0A8R1YZ40</accession>
<feature type="region of interest" description="Disordered" evidence="1">
    <location>
        <begin position="147"/>
        <end position="171"/>
    </location>
</feature>
<dbReference type="AlphaFoldDB" id="A0A2A6BCR4"/>
<dbReference type="Proteomes" id="UP000005239">
    <property type="component" value="Unassembled WGS sequence"/>
</dbReference>
<reference evidence="3" key="1">
    <citation type="journal article" date="2008" name="Nat. Genet.">
        <title>The Pristionchus pacificus genome provides a unique perspective on nematode lifestyle and parasitism.</title>
        <authorList>
            <person name="Dieterich C."/>
            <person name="Clifton S.W."/>
            <person name="Schuster L.N."/>
            <person name="Chinwalla A."/>
            <person name="Delehaunty K."/>
            <person name="Dinkelacker I."/>
            <person name="Fulton L."/>
            <person name="Fulton R."/>
            <person name="Godfrey J."/>
            <person name="Minx P."/>
            <person name="Mitreva M."/>
            <person name="Roeseler W."/>
            <person name="Tian H."/>
            <person name="Witte H."/>
            <person name="Yang S.P."/>
            <person name="Wilson R.K."/>
            <person name="Sommer R.J."/>
        </authorList>
    </citation>
    <scope>NUCLEOTIDE SEQUENCE [LARGE SCALE GENOMIC DNA]</scope>
    <source>
        <strain evidence="3">PS312</strain>
    </source>
</reference>
<feature type="compositionally biased region" description="Basic and acidic residues" evidence="1">
    <location>
        <begin position="247"/>
        <end position="261"/>
    </location>
</feature>
<sequence>MNLENNAEETLHYVLYFERMNGGDKVVYFEPYSESKLEEEGVAFHIVGDEIETTWEREEWYIRCLYIGSQKESIEVANRLCKEHNEAVVKHQTAKQMEEGQKKQQEKKKNGGHKKDKHLSNGSSEGIDGNGNVVDGSPAKVSRLILDGASGSDDGLAMGPGAPPTEVRTDEEQAVYEKRMEILRKHPYLESIREQLESGDDDSIQQRSEKLERLKEVLEGRRDLKCWFIVWIKRDLKQTPSNTGHGTGDKKEPSQRKEEDQ</sequence>
<reference evidence="2" key="2">
    <citation type="submission" date="2022-06" db="UniProtKB">
        <authorList>
            <consortium name="EnsemblMetazoa"/>
        </authorList>
    </citation>
    <scope>IDENTIFICATION</scope>
    <source>
        <strain evidence="2">PS312</strain>
    </source>
</reference>
<protein>
    <submittedName>
        <fullName evidence="2">Uncharacterized protein</fullName>
    </submittedName>
</protein>
<feature type="compositionally biased region" description="Basic and acidic residues" evidence="1">
    <location>
        <begin position="96"/>
        <end position="109"/>
    </location>
</feature>
<evidence type="ECO:0000313" key="3">
    <source>
        <dbReference type="Proteomes" id="UP000005239"/>
    </source>
</evidence>
<name>A0A2A6BCR4_PRIPA</name>
<accession>A0A2A6BCR4</accession>
<evidence type="ECO:0000313" key="2">
    <source>
        <dbReference type="EnsemblMetazoa" id="PPA38908.1"/>
    </source>
</evidence>
<evidence type="ECO:0000256" key="1">
    <source>
        <dbReference type="SAM" id="MobiDB-lite"/>
    </source>
</evidence>
<feature type="region of interest" description="Disordered" evidence="1">
    <location>
        <begin position="91"/>
        <end position="134"/>
    </location>
</feature>
<feature type="region of interest" description="Disordered" evidence="1">
    <location>
        <begin position="238"/>
        <end position="261"/>
    </location>
</feature>
<organism evidence="2 3">
    <name type="scientific">Pristionchus pacificus</name>
    <name type="common">Parasitic nematode worm</name>
    <dbReference type="NCBI Taxonomy" id="54126"/>
    <lineage>
        <taxon>Eukaryota</taxon>
        <taxon>Metazoa</taxon>
        <taxon>Ecdysozoa</taxon>
        <taxon>Nematoda</taxon>
        <taxon>Chromadorea</taxon>
        <taxon>Rhabditida</taxon>
        <taxon>Rhabditina</taxon>
        <taxon>Diplogasteromorpha</taxon>
        <taxon>Diplogasteroidea</taxon>
        <taxon>Neodiplogasteridae</taxon>
        <taxon>Pristionchus</taxon>
    </lineage>
</organism>
<proteinExistence type="predicted"/>
<keyword evidence="3" id="KW-1185">Reference proteome</keyword>